<comment type="caution">
    <text evidence="3">The sequence shown here is derived from an EMBL/GenBank/DDBJ whole genome shotgun (WGS) entry which is preliminary data.</text>
</comment>
<feature type="compositionally biased region" description="Basic and acidic residues" evidence="1">
    <location>
        <begin position="212"/>
        <end position="275"/>
    </location>
</feature>
<feature type="region of interest" description="Disordered" evidence="1">
    <location>
        <begin position="130"/>
        <end position="359"/>
    </location>
</feature>
<evidence type="ECO:0000256" key="1">
    <source>
        <dbReference type="SAM" id="MobiDB-lite"/>
    </source>
</evidence>
<dbReference type="EMBL" id="JBJKFK010000036">
    <property type="protein sequence ID" value="KAL3320694.1"/>
    <property type="molecule type" value="Genomic_DNA"/>
</dbReference>
<feature type="compositionally biased region" description="Polar residues" evidence="1">
    <location>
        <begin position="185"/>
        <end position="197"/>
    </location>
</feature>
<feature type="compositionally biased region" description="Polar residues" evidence="1">
    <location>
        <begin position="336"/>
        <end position="355"/>
    </location>
</feature>
<dbReference type="AlphaFoldDB" id="A0ABD2QMD4"/>
<organism evidence="3 4">
    <name type="scientific">Cichlidogyrus casuarinus</name>
    <dbReference type="NCBI Taxonomy" id="1844966"/>
    <lineage>
        <taxon>Eukaryota</taxon>
        <taxon>Metazoa</taxon>
        <taxon>Spiralia</taxon>
        <taxon>Lophotrochozoa</taxon>
        <taxon>Platyhelminthes</taxon>
        <taxon>Monogenea</taxon>
        <taxon>Monopisthocotylea</taxon>
        <taxon>Dactylogyridea</taxon>
        <taxon>Ancyrocephalidae</taxon>
        <taxon>Cichlidogyrus</taxon>
    </lineage>
</organism>
<feature type="compositionally biased region" description="Low complexity" evidence="1">
    <location>
        <begin position="311"/>
        <end position="331"/>
    </location>
</feature>
<reference evidence="3 4" key="1">
    <citation type="submission" date="2024-11" db="EMBL/GenBank/DDBJ databases">
        <title>Adaptive evolution of stress response genes in parasites aligns with host niche diversity.</title>
        <authorList>
            <person name="Hahn C."/>
            <person name="Resl P."/>
        </authorList>
    </citation>
    <scope>NUCLEOTIDE SEQUENCE [LARGE SCALE GENOMIC DNA]</scope>
    <source>
        <strain evidence="3">EGGRZ-B1_66</strain>
        <tissue evidence="3">Body</tissue>
    </source>
</reference>
<feature type="compositionally biased region" description="Acidic residues" evidence="1">
    <location>
        <begin position="141"/>
        <end position="153"/>
    </location>
</feature>
<evidence type="ECO:0000313" key="3">
    <source>
        <dbReference type="EMBL" id="KAL3320694.1"/>
    </source>
</evidence>
<protein>
    <submittedName>
        <fullName evidence="3">RNA-splicing factor</fullName>
    </submittedName>
</protein>
<evidence type="ECO:0000259" key="2">
    <source>
        <dbReference type="Pfam" id="PF05205"/>
    </source>
</evidence>
<feature type="compositionally biased region" description="Polar residues" evidence="1">
    <location>
        <begin position="155"/>
        <end position="175"/>
    </location>
</feature>
<proteinExistence type="predicted"/>
<dbReference type="Proteomes" id="UP001626550">
    <property type="component" value="Unassembled WGS sequence"/>
</dbReference>
<evidence type="ECO:0000313" key="4">
    <source>
        <dbReference type="Proteomes" id="UP001626550"/>
    </source>
</evidence>
<dbReference type="InterPro" id="IPR055264">
    <property type="entry name" value="BOD1/SHG1_dom"/>
</dbReference>
<dbReference type="Pfam" id="PF05205">
    <property type="entry name" value="COMPASS-Shg1"/>
    <property type="match status" value="1"/>
</dbReference>
<feature type="domain" description="BOD1/SHG1" evidence="2">
    <location>
        <begin position="9"/>
        <end position="94"/>
    </location>
</feature>
<name>A0ABD2QMD4_9PLAT</name>
<sequence length="394" mass="46654">MEETISYVIETLKSQGLFDRIRKKVLSDIQNTNNYDELMQNADQCIELFLQEQSWPSATDKLQLREDLRFKITHDKALNKKLDQTVDNAISTQKKDDYICQINKVVCQHLKVDYDKWLRDSNEFVNSKQLTAQEVPVAPDSDVEMDIDSEDDGYQQANHSATIHQSSENFDSQRSTMRKQDSTQHTRNSSNEVSLSPTKHRSENNTKLYYSLKDKNDKYSRRENRYNRSNYDYRDRQYGDSRDRDRNRRHDYDNYQRSYDRNRDRYDDRRDRTQTKDYGSNRYRHGYNSHEPRSSHRNTNQSHIPHDRSLSNESNSSNSVDPRRNSPSARRNSNRQHSPFSSHSQTQGYSQSSVQVKRRKDIEDRLKALDIVENQISNPIPKPVEEDAYDPAFL</sequence>
<keyword evidence="4" id="KW-1185">Reference proteome</keyword>
<accession>A0ABD2QMD4</accession>
<gene>
    <name evidence="3" type="primary">CWC25_1</name>
    <name evidence="3" type="ORF">Ciccas_000630</name>
</gene>